<dbReference type="AlphaFoldDB" id="A0A6B9FZX5"/>
<dbReference type="EMBL" id="CP024768">
    <property type="protein sequence ID" value="QGY30551.1"/>
    <property type="molecule type" value="Genomic_DNA"/>
</dbReference>
<dbReference type="RefSeq" id="WP_208716472.1">
    <property type="nucleotide sequence ID" value="NZ_CP024768.1"/>
</dbReference>
<accession>A0A6B9FZX5</accession>
<sequence>MQITSTTTANVSVSNPVANRSSLLTASTAQVQQSALRPSLARVRKRYPHSGNADLQALQAQILAYWPSLPRKGSKVSQIEKLLFRLVDLQVLDIKNITAKQLLSALHQCKINIKITTVITALATLRAEVSPQNQQWFNDHWLKVSHKIGETKLALAQLVEVLREEGCPEMTPSEMRRALLNIGEDICIATLCHALALLHTSVTTEQVDRVKTLWQQVADGNRHKMDQLITLILLLDFQRLPMTSVELKMALALAEIAISDDMIRSAQAIARTQVTSQQQAWFDAHWSTTFGDTWGDILENLLHKAGRPIITPPQLWLLLVNANVKVSFSAVRHAMSADRTVHNATLNRQQIQSIVERWQALAATGSMTQVRRLGTLLLEGIAPGELKLALRSAGISASHVAMGLAMAAVNTTLTQAEVTWFKTRWAGLSHPPQISVQGRLIMLLSQPECPSDLTQSKLQRLLWEVDVDVCISTLSHILRAAGRHPAGTTLSASHDQEKDTQLEAVLEMALDMAQDYHPGSERQQEGC</sequence>
<proteinExistence type="predicted"/>
<evidence type="ECO:0000313" key="1">
    <source>
        <dbReference type="EMBL" id="QGY30551.1"/>
    </source>
</evidence>
<reference evidence="1 2" key="1">
    <citation type="submission" date="2017-11" db="EMBL/GenBank/DDBJ databases">
        <title>Genome sequence of Pantoea cypripedii NE1.</title>
        <authorList>
            <person name="Nascimento F.X."/>
        </authorList>
    </citation>
    <scope>NUCLEOTIDE SEQUENCE [LARGE SCALE GENOMIC DNA]</scope>
    <source>
        <strain evidence="1 2">NE1</strain>
    </source>
</reference>
<dbReference type="Proteomes" id="UP000502005">
    <property type="component" value="Chromosome"/>
</dbReference>
<name>A0A6B9FZX5_PANCY</name>
<organism evidence="1 2">
    <name type="scientific">Pantoea cypripedii</name>
    <name type="common">Pectobacterium cypripedii</name>
    <name type="synonym">Erwinia cypripedii</name>
    <dbReference type="NCBI Taxonomy" id="55209"/>
    <lineage>
        <taxon>Bacteria</taxon>
        <taxon>Pseudomonadati</taxon>
        <taxon>Pseudomonadota</taxon>
        <taxon>Gammaproteobacteria</taxon>
        <taxon>Enterobacterales</taxon>
        <taxon>Erwiniaceae</taxon>
        <taxon>Pantoea</taxon>
    </lineage>
</organism>
<evidence type="ECO:0000313" key="2">
    <source>
        <dbReference type="Proteomes" id="UP000502005"/>
    </source>
</evidence>
<protein>
    <submittedName>
        <fullName evidence="1">Uncharacterized protein</fullName>
    </submittedName>
</protein>
<gene>
    <name evidence="1" type="ORF">CUN67_17115</name>
</gene>